<name>A0A139WFU3_TRICA</name>
<dbReference type="InParanoid" id="A0A139WFU3"/>
<feature type="compositionally biased region" description="Basic residues" evidence="1">
    <location>
        <begin position="98"/>
        <end position="107"/>
    </location>
</feature>
<dbReference type="Proteomes" id="UP000007266">
    <property type="component" value="Linkage group 7"/>
</dbReference>
<feature type="region of interest" description="Disordered" evidence="1">
    <location>
        <begin position="84"/>
        <end position="150"/>
    </location>
</feature>
<proteinExistence type="predicted"/>
<sequence>MHGKYKLERTINSGRIHNRKSDRRSSRVLNRIVYYLVEQVIALPRGPSCSCFVGSSSGRAVEWQWSRGREHMVSCEAGDKKPRVGVSWVRRDGGSERHTRRRPHRGPPRKEPGARGAPRPPAGPSDREYCNHCLNGPRSAGGSEPLKECA</sequence>
<dbReference type="EMBL" id="KQ971351">
    <property type="protein sequence ID" value="KYB26850.1"/>
    <property type="molecule type" value="Genomic_DNA"/>
</dbReference>
<evidence type="ECO:0000313" key="2">
    <source>
        <dbReference type="EMBL" id="KYB26850.1"/>
    </source>
</evidence>
<protein>
    <submittedName>
        <fullName evidence="2">Uncharacterized protein</fullName>
    </submittedName>
</protein>
<evidence type="ECO:0000256" key="1">
    <source>
        <dbReference type="SAM" id="MobiDB-lite"/>
    </source>
</evidence>
<keyword evidence="3" id="KW-1185">Reference proteome</keyword>
<feature type="region of interest" description="Disordered" evidence="1">
    <location>
        <begin position="1"/>
        <end position="23"/>
    </location>
</feature>
<accession>A0A139WFU3</accession>
<organism evidence="2 3">
    <name type="scientific">Tribolium castaneum</name>
    <name type="common">Red flour beetle</name>
    <dbReference type="NCBI Taxonomy" id="7070"/>
    <lineage>
        <taxon>Eukaryota</taxon>
        <taxon>Metazoa</taxon>
        <taxon>Ecdysozoa</taxon>
        <taxon>Arthropoda</taxon>
        <taxon>Hexapoda</taxon>
        <taxon>Insecta</taxon>
        <taxon>Pterygota</taxon>
        <taxon>Neoptera</taxon>
        <taxon>Endopterygota</taxon>
        <taxon>Coleoptera</taxon>
        <taxon>Polyphaga</taxon>
        <taxon>Cucujiformia</taxon>
        <taxon>Tenebrionidae</taxon>
        <taxon>Tenebrionidae incertae sedis</taxon>
        <taxon>Tribolium</taxon>
    </lineage>
</organism>
<reference evidence="2 3" key="2">
    <citation type="journal article" date="2010" name="Nucleic Acids Res.">
        <title>BeetleBase in 2010: revisions to provide comprehensive genomic information for Tribolium castaneum.</title>
        <authorList>
            <person name="Kim H.S."/>
            <person name="Murphy T."/>
            <person name="Xia J."/>
            <person name="Caragea D."/>
            <person name="Park Y."/>
            <person name="Beeman R.W."/>
            <person name="Lorenzen M.D."/>
            <person name="Butcher S."/>
            <person name="Manak J.R."/>
            <person name="Brown S.J."/>
        </authorList>
    </citation>
    <scope>GENOME REANNOTATION</scope>
    <source>
        <strain evidence="2 3">Georgia GA2</strain>
    </source>
</reference>
<reference evidence="2 3" key="1">
    <citation type="journal article" date="2008" name="Nature">
        <title>The genome of the model beetle and pest Tribolium castaneum.</title>
        <authorList>
            <consortium name="Tribolium Genome Sequencing Consortium"/>
            <person name="Richards S."/>
            <person name="Gibbs R.A."/>
            <person name="Weinstock G.M."/>
            <person name="Brown S.J."/>
            <person name="Denell R."/>
            <person name="Beeman R.W."/>
            <person name="Gibbs R."/>
            <person name="Beeman R.W."/>
            <person name="Brown S.J."/>
            <person name="Bucher G."/>
            <person name="Friedrich M."/>
            <person name="Grimmelikhuijzen C.J."/>
            <person name="Klingler M."/>
            <person name="Lorenzen M."/>
            <person name="Richards S."/>
            <person name="Roth S."/>
            <person name="Schroder R."/>
            <person name="Tautz D."/>
            <person name="Zdobnov E.M."/>
            <person name="Muzny D."/>
            <person name="Gibbs R.A."/>
            <person name="Weinstock G.M."/>
            <person name="Attaway T."/>
            <person name="Bell S."/>
            <person name="Buhay C.J."/>
            <person name="Chandrabose M.N."/>
            <person name="Chavez D."/>
            <person name="Clerk-Blankenburg K.P."/>
            <person name="Cree A."/>
            <person name="Dao M."/>
            <person name="Davis C."/>
            <person name="Chacko J."/>
            <person name="Dinh H."/>
            <person name="Dugan-Rocha S."/>
            <person name="Fowler G."/>
            <person name="Garner T.T."/>
            <person name="Garnes J."/>
            <person name="Gnirke A."/>
            <person name="Hawes A."/>
            <person name="Hernandez J."/>
            <person name="Hines S."/>
            <person name="Holder M."/>
            <person name="Hume J."/>
            <person name="Jhangiani S.N."/>
            <person name="Joshi V."/>
            <person name="Khan Z.M."/>
            <person name="Jackson L."/>
            <person name="Kovar C."/>
            <person name="Kowis A."/>
            <person name="Lee S."/>
            <person name="Lewis L.R."/>
            <person name="Margolis J."/>
            <person name="Morgan M."/>
            <person name="Nazareth L.V."/>
            <person name="Nguyen N."/>
            <person name="Okwuonu G."/>
            <person name="Parker D."/>
            <person name="Richards S."/>
            <person name="Ruiz S.J."/>
            <person name="Santibanez J."/>
            <person name="Savard J."/>
            <person name="Scherer S.E."/>
            <person name="Schneider B."/>
            <person name="Sodergren E."/>
            <person name="Tautz D."/>
            <person name="Vattahil S."/>
            <person name="Villasana D."/>
            <person name="White C.S."/>
            <person name="Wright R."/>
            <person name="Park Y."/>
            <person name="Beeman R.W."/>
            <person name="Lord J."/>
            <person name="Oppert B."/>
            <person name="Lorenzen M."/>
            <person name="Brown S."/>
            <person name="Wang L."/>
            <person name="Savard J."/>
            <person name="Tautz D."/>
            <person name="Richards S."/>
            <person name="Weinstock G."/>
            <person name="Gibbs R.A."/>
            <person name="Liu Y."/>
            <person name="Worley K."/>
            <person name="Weinstock G."/>
            <person name="Elsik C.G."/>
            <person name="Reese J.T."/>
            <person name="Elhaik E."/>
            <person name="Landan G."/>
            <person name="Graur D."/>
            <person name="Arensburger P."/>
            <person name="Atkinson P."/>
            <person name="Beeman R.W."/>
            <person name="Beidler J."/>
            <person name="Brown S.J."/>
            <person name="Demuth J.P."/>
            <person name="Drury D.W."/>
            <person name="Du Y.Z."/>
            <person name="Fujiwara H."/>
            <person name="Lorenzen M."/>
            <person name="Maselli V."/>
            <person name="Osanai M."/>
            <person name="Park Y."/>
            <person name="Robertson H.M."/>
            <person name="Tu Z."/>
            <person name="Wang J.J."/>
            <person name="Wang S."/>
            <person name="Richards S."/>
            <person name="Song H."/>
            <person name="Zhang L."/>
            <person name="Sodergren E."/>
            <person name="Werner D."/>
            <person name="Stanke M."/>
            <person name="Morgenstern B."/>
            <person name="Solovyev V."/>
            <person name="Kosarev P."/>
            <person name="Brown G."/>
            <person name="Chen H.C."/>
            <person name="Ermolaeva O."/>
            <person name="Hlavina W."/>
            <person name="Kapustin Y."/>
            <person name="Kiryutin B."/>
            <person name="Kitts P."/>
            <person name="Maglott D."/>
            <person name="Pruitt K."/>
            <person name="Sapojnikov V."/>
            <person name="Souvorov A."/>
            <person name="Mackey A.J."/>
            <person name="Waterhouse R.M."/>
            <person name="Wyder S."/>
            <person name="Zdobnov E.M."/>
            <person name="Zdobnov E.M."/>
            <person name="Wyder S."/>
            <person name="Kriventseva E.V."/>
            <person name="Kadowaki T."/>
            <person name="Bork P."/>
            <person name="Aranda M."/>
            <person name="Bao R."/>
            <person name="Beermann A."/>
            <person name="Berns N."/>
            <person name="Bolognesi R."/>
            <person name="Bonneton F."/>
            <person name="Bopp D."/>
            <person name="Brown S.J."/>
            <person name="Bucher G."/>
            <person name="Butts T."/>
            <person name="Chaumot A."/>
            <person name="Denell R.E."/>
            <person name="Ferrier D.E."/>
            <person name="Friedrich M."/>
            <person name="Gordon C.M."/>
            <person name="Jindra M."/>
            <person name="Klingler M."/>
            <person name="Lan Q."/>
            <person name="Lattorff H.M."/>
            <person name="Laudet V."/>
            <person name="von Levetsow C."/>
            <person name="Liu Z."/>
            <person name="Lutz R."/>
            <person name="Lynch J.A."/>
            <person name="da Fonseca R.N."/>
            <person name="Posnien N."/>
            <person name="Reuter R."/>
            <person name="Roth S."/>
            <person name="Savard J."/>
            <person name="Schinko J.B."/>
            <person name="Schmitt C."/>
            <person name="Schoppmeier M."/>
            <person name="Schroder R."/>
            <person name="Shippy T.D."/>
            <person name="Simonnet F."/>
            <person name="Marques-Souza H."/>
            <person name="Tautz D."/>
            <person name="Tomoyasu Y."/>
            <person name="Trauner J."/>
            <person name="Van der Zee M."/>
            <person name="Vervoort M."/>
            <person name="Wittkopp N."/>
            <person name="Wimmer E.A."/>
            <person name="Yang X."/>
            <person name="Jones A.K."/>
            <person name="Sattelle D.B."/>
            <person name="Ebert P.R."/>
            <person name="Nelson D."/>
            <person name="Scott J.G."/>
            <person name="Beeman R.W."/>
            <person name="Muthukrishnan S."/>
            <person name="Kramer K.J."/>
            <person name="Arakane Y."/>
            <person name="Beeman R.W."/>
            <person name="Zhu Q."/>
            <person name="Hogenkamp D."/>
            <person name="Dixit R."/>
            <person name="Oppert B."/>
            <person name="Jiang H."/>
            <person name="Zou Z."/>
            <person name="Marshall J."/>
            <person name="Elpidina E."/>
            <person name="Vinokurov K."/>
            <person name="Oppert C."/>
            <person name="Zou Z."/>
            <person name="Evans J."/>
            <person name="Lu Z."/>
            <person name="Zhao P."/>
            <person name="Sumathipala N."/>
            <person name="Altincicek B."/>
            <person name="Vilcinskas A."/>
            <person name="Williams M."/>
            <person name="Hultmark D."/>
            <person name="Hetru C."/>
            <person name="Jiang H."/>
            <person name="Grimmelikhuijzen C.J."/>
            <person name="Hauser F."/>
            <person name="Cazzamali G."/>
            <person name="Williamson M."/>
            <person name="Park Y."/>
            <person name="Li B."/>
            <person name="Tanaka Y."/>
            <person name="Predel R."/>
            <person name="Neupert S."/>
            <person name="Schachtner J."/>
            <person name="Verleyen P."/>
            <person name="Raible F."/>
            <person name="Bork P."/>
            <person name="Friedrich M."/>
            <person name="Walden K.K."/>
            <person name="Robertson H.M."/>
            <person name="Angeli S."/>
            <person name="Foret S."/>
            <person name="Bucher G."/>
            <person name="Schuetz S."/>
            <person name="Maleszka R."/>
            <person name="Wimmer E.A."/>
            <person name="Beeman R.W."/>
            <person name="Lorenzen M."/>
            <person name="Tomoyasu Y."/>
            <person name="Miller S.C."/>
            <person name="Grossmann D."/>
            <person name="Bucher G."/>
        </authorList>
    </citation>
    <scope>NUCLEOTIDE SEQUENCE [LARGE SCALE GENOMIC DNA]</scope>
    <source>
        <strain evidence="2 3">Georgia GA2</strain>
    </source>
</reference>
<dbReference type="AlphaFoldDB" id="A0A139WFU3"/>
<evidence type="ECO:0000313" key="3">
    <source>
        <dbReference type="Proteomes" id="UP000007266"/>
    </source>
</evidence>
<gene>
    <name evidence="2" type="primary">AUGUSTUS-3.0.2_33560</name>
    <name evidence="2" type="ORF">TcasGA2_TC033560</name>
</gene>